<reference evidence="1 2" key="1">
    <citation type="submission" date="2024-04" db="EMBL/GenBank/DDBJ databases">
        <authorList>
            <person name="Rising A."/>
            <person name="Reimegard J."/>
            <person name="Sonavane S."/>
            <person name="Akerstrom W."/>
            <person name="Nylinder S."/>
            <person name="Hedman E."/>
            <person name="Kallberg Y."/>
        </authorList>
    </citation>
    <scope>NUCLEOTIDE SEQUENCE [LARGE SCALE GENOMIC DNA]</scope>
</reference>
<sequence length="78" mass="8339">MRIALILEYKIGLGKKRGSNLSQPAVAAGAFEAVLVPELVEGFQQIPFPDWFLTGRTISTLCERPGDGSTVHGQSGIP</sequence>
<comment type="caution">
    <text evidence="1">The sequence shown here is derived from an EMBL/GenBank/DDBJ whole genome shotgun (WGS) entry which is preliminary data.</text>
</comment>
<organism evidence="1 2">
    <name type="scientific">Larinioides sclopetarius</name>
    <dbReference type="NCBI Taxonomy" id="280406"/>
    <lineage>
        <taxon>Eukaryota</taxon>
        <taxon>Metazoa</taxon>
        <taxon>Ecdysozoa</taxon>
        <taxon>Arthropoda</taxon>
        <taxon>Chelicerata</taxon>
        <taxon>Arachnida</taxon>
        <taxon>Araneae</taxon>
        <taxon>Araneomorphae</taxon>
        <taxon>Entelegynae</taxon>
        <taxon>Araneoidea</taxon>
        <taxon>Araneidae</taxon>
        <taxon>Larinioides</taxon>
    </lineage>
</organism>
<gene>
    <name evidence="1" type="ORF">LARSCL_LOCUS16182</name>
</gene>
<name>A0AAV2B3Y3_9ARAC</name>
<evidence type="ECO:0000313" key="2">
    <source>
        <dbReference type="Proteomes" id="UP001497382"/>
    </source>
</evidence>
<dbReference type="Proteomes" id="UP001497382">
    <property type="component" value="Unassembled WGS sequence"/>
</dbReference>
<dbReference type="AlphaFoldDB" id="A0AAV2B3Y3"/>
<accession>A0AAV2B3Y3</accession>
<proteinExistence type="predicted"/>
<keyword evidence="2" id="KW-1185">Reference proteome</keyword>
<evidence type="ECO:0000313" key="1">
    <source>
        <dbReference type="EMBL" id="CAL1289893.1"/>
    </source>
</evidence>
<dbReference type="EMBL" id="CAXIEN010000256">
    <property type="protein sequence ID" value="CAL1289893.1"/>
    <property type="molecule type" value="Genomic_DNA"/>
</dbReference>
<protein>
    <submittedName>
        <fullName evidence="1">Uncharacterized protein</fullName>
    </submittedName>
</protein>